<organism evidence="3">
    <name type="scientific">freshwater metagenome</name>
    <dbReference type="NCBI Taxonomy" id="449393"/>
    <lineage>
        <taxon>unclassified sequences</taxon>
        <taxon>metagenomes</taxon>
        <taxon>ecological metagenomes</taxon>
    </lineage>
</organism>
<dbReference type="EMBL" id="CAESAF010000013">
    <property type="protein sequence ID" value="CAB4332006.1"/>
    <property type="molecule type" value="Genomic_DNA"/>
</dbReference>
<accession>A0A6J5YR12</accession>
<gene>
    <name evidence="3" type="ORF">UFOPK3574_00254</name>
</gene>
<dbReference type="AlphaFoldDB" id="A0A6J5YR12"/>
<protein>
    <submittedName>
        <fullName evidence="3">Unannotated protein</fullName>
    </submittedName>
</protein>
<feature type="region of interest" description="Disordered" evidence="2">
    <location>
        <begin position="120"/>
        <end position="152"/>
    </location>
</feature>
<evidence type="ECO:0000313" key="3">
    <source>
        <dbReference type="EMBL" id="CAB4332006.1"/>
    </source>
</evidence>
<feature type="coiled-coil region" evidence="1">
    <location>
        <begin position="42"/>
        <end position="76"/>
    </location>
</feature>
<reference evidence="3" key="1">
    <citation type="submission" date="2020-05" db="EMBL/GenBank/DDBJ databases">
        <authorList>
            <person name="Chiriac C."/>
            <person name="Salcher M."/>
            <person name="Ghai R."/>
            <person name="Kavagutti S V."/>
        </authorList>
    </citation>
    <scope>NUCLEOTIDE SEQUENCE</scope>
</reference>
<keyword evidence="1" id="KW-0175">Coiled coil</keyword>
<name>A0A6J5YR12_9ZZZZ</name>
<feature type="compositionally biased region" description="Polar residues" evidence="2">
    <location>
        <begin position="140"/>
        <end position="152"/>
    </location>
</feature>
<evidence type="ECO:0000256" key="2">
    <source>
        <dbReference type="SAM" id="MobiDB-lite"/>
    </source>
</evidence>
<sequence>MRISRVAVIATALLVSPLIAISSAAADSKTPAPTNQNIVDSKAAYKIALDQYRKDLKTYEDLRREINKIYKEAIEKALADARSARSVDQTQKQMRQTMKAQQNAVIAATIARDAAIEALGKPPFAPAQPGKAPSGAKAKTSPTQTPPTVKKK</sequence>
<proteinExistence type="predicted"/>
<evidence type="ECO:0000256" key="1">
    <source>
        <dbReference type="SAM" id="Coils"/>
    </source>
</evidence>